<dbReference type="GO" id="GO:0051382">
    <property type="term" value="P:kinetochore assembly"/>
    <property type="evidence" value="ECO:0007669"/>
    <property type="project" value="TreeGrafter"/>
</dbReference>
<evidence type="ECO:0000256" key="2">
    <source>
        <dbReference type="ARBA" id="ARBA00008643"/>
    </source>
</evidence>
<dbReference type="GO" id="GO:0051301">
    <property type="term" value="P:cell division"/>
    <property type="evidence" value="ECO:0007669"/>
    <property type="project" value="UniProtKB-KW"/>
</dbReference>
<dbReference type="AlphaFoldDB" id="A0AAE0XUL8"/>
<evidence type="ECO:0000256" key="6">
    <source>
        <dbReference type="ARBA" id="ARBA00022776"/>
    </source>
</evidence>
<keyword evidence="10" id="KW-0137">Centromere</keyword>
<keyword evidence="5" id="KW-0132">Cell division</keyword>
<feature type="coiled-coil region" evidence="11">
    <location>
        <begin position="145"/>
        <end position="196"/>
    </location>
</feature>
<feature type="region of interest" description="Disordered" evidence="12">
    <location>
        <begin position="19"/>
        <end position="43"/>
    </location>
</feature>
<evidence type="ECO:0000256" key="3">
    <source>
        <dbReference type="ARBA" id="ARBA00013793"/>
    </source>
</evidence>
<dbReference type="PANTHER" id="PTHR14527:SF2">
    <property type="entry name" value="PROTEIN MIS12 HOMOLOG"/>
    <property type="match status" value="1"/>
</dbReference>
<proteinExistence type="inferred from homology"/>
<dbReference type="GO" id="GO:0000070">
    <property type="term" value="P:mitotic sister chromatid segregation"/>
    <property type="evidence" value="ECO:0007669"/>
    <property type="project" value="TreeGrafter"/>
</dbReference>
<evidence type="ECO:0000256" key="8">
    <source>
        <dbReference type="ARBA" id="ARBA00023054"/>
    </source>
</evidence>
<keyword evidence="6" id="KW-0498">Mitosis</keyword>
<gene>
    <name evidence="13" type="ORF">RRG08_055231</name>
</gene>
<evidence type="ECO:0000256" key="9">
    <source>
        <dbReference type="ARBA" id="ARBA00023306"/>
    </source>
</evidence>
<protein>
    <recommendedName>
        <fullName evidence="3">Protein MIS12 homolog</fullName>
    </recommendedName>
</protein>
<dbReference type="Proteomes" id="UP001283361">
    <property type="component" value="Unassembled WGS sequence"/>
</dbReference>
<evidence type="ECO:0000256" key="10">
    <source>
        <dbReference type="ARBA" id="ARBA00023328"/>
    </source>
</evidence>
<comment type="similarity">
    <text evidence="2">Belongs to the mis12 family.</text>
</comment>
<dbReference type="EMBL" id="JAWDGP010007558">
    <property type="protein sequence ID" value="KAK3713589.1"/>
    <property type="molecule type" value="Genomic_DNA"/>
</dbReference>
<evidence type="ECO:0000256" key="1">
    <source>
        <dbReference type="ARBA" id="ARBA00004629"/>
    </source>
</evidence>
<evidence type="ECO:0000256" key="4">
    <source>
        <dbReference type="ARBA" id="ARBA00022454"/>
    </source>
</evidence>
<dbReference type="PANTHER" id="PTHR14527">
    <property type="entry name" value="PROTEIN MIS12 HOMOLOG"/>
    <property type="match status" value="1"/>
</dbReference>
<feature type="compositionally biased region" description="Polar residues" evidence="12">
    <location>
        <begin position="33"/>
        <end position="43"/>
    </location>
</feature>
<evidence type="ECO:0000313" key="14">
    <source>
        <dbReference type="Proteomes" id="UP001283361"/>
    </source>
</evidence>
<evidence type="ECO:0000256" key="7">
    <source>
        <dbReference type="ARBA" id="ARBA00022838"/>
    </source>
</evidence>
<organism evidence="13 14">
    <name type="scientific">Elysia crispata</name>
    <name type="common">lettuce slug</name>
    <dbReference type="NCBI Taxonomy" id="231223"/>
    <lineage>
        <taxon>Eukaryota</taxon>
        <taxon>Metazoa</taxon>
        <taxon>Spiralia</taxon>
        <taxon>Lophotrochozoa</taxon>
        <taxon>Mollusca</taxon>
        <taxon>Gastropoda</taxon>
        <taxon>Heterobranchia</taxon>
        <taxon>Euthyneura</taxon>
        <taxon>Panpulmonata</taxon>
        <taxon>Sacoglossa</taxon>
        <taxon>Placobranchoidea</taxon>
        <taxon>Plakobranchidae</taxon>
        <taxon>Elysia</taxon>
    </lineage>
</organism>
<dbReference type="GO" id="GO:0000444">
    <property type="term" value="C:MIS12/MIND type complex"/>
    <property type="evidence" value="ECO:0007669"/>
    <property type="project" value="TreeGrafter"/>
</dbReference>
<keyword evidence="7" id="KW-0995">Kinetochore</keyword>
<dbReference type="GO" id="GO:0005634">
    <property type="term" value="C:nucleus"/>
    <property type="evidence" value="ECO:0007669"/>
    <property type="project" value="InterPro"/>
</dbReference>
<comment type="caution">
    <text evidence="13">The sequence shown here is derived from an EMBL/GenBank/DDBJ whole genome shotgun (WGS) entry which is preliminary data.</text>
</comment>
<dbReference type="InterPro" id="IPR008685">
    <property type="entry name" value="Centromere_Mis12"/>
</dbReference>
<dbReference type="Pfam" id="PF05859">
    <property type="entry name" value="Mis12"/>
    <property type="match status" value="1"/>
</dbReference>
<evidence type="ECO:0000256" key="5">
    <source>
        <dbReference type="ARBA" id="ARBA00022618"/>
    </source>
</evidence>
<keyword evidence="8 11" id="KW-0175">Coiled coil</keyword>
<evidence type="ECO:0000256" key="12">
    <source>
        <dbReference type="SAM" id="MobiDB-lite"/>
    </source>
</evidence>
<evidence type="ECO:0000313" key="13">
    <source>
        <dbReference type="EMBL" id="KAK3713589.1"/>
    </source>
</evidence>
<reference evidence="13" key="1">
    <citation type="journal article" date="2023" name="G3 (Bethesda)">
        <title>A reference genome for the long-term kleptoplast-retaining sea slug Elysia crispata morphotype clarki.</title>
        <authorList>
            <person name="Eastman K.E."/>
            <person name="Pendleton A.L."/>
            <person name="Shaikh M.A."/>
            <person name="Suttiyut T."/>
            <person name="Ogas R."/>
            <person name="Tomko P."/>
            <person name="Gavelis G."/>
            <person name="Widhalm J.R."/>
            <person name="Wisecaver J.H."/>
        </authorList>
    </citation>
    <scope>NUCLEOTIDE SEQUENCE</scope>
    <source>
        <strain evidence="13">ECLA1</strain>
    </source>
</reference>
<comment type="subcellular location">
    <subcellularLocation>
        <location evidence="1">Chromosome</location>
        <location evidence="1">Centromere</location>
        <location evidence="1">Kinetochore</location>
    </subcellularLocation>
</comment>
<sequence length="230" mass="25579">MNVDCGTNLDLKSDLGIMDSNNSKQLKDKEPGSSESNGADTSQSTDLYQYETQHFGFTPTSLINGMFNSVCDLYREALKAFAKACFEKNPTLTSVDELTAARRAVGEKIDTDICTVFDALEHYLLAQVFSIPESVVLPEDQCQLLRSSEEEGTVLEKRKTELKKKIIAVKYANAKLDQHRKQITSLQESLDDILNKLSSSDARIGQLNAEGIGDWGSFYSEMLRKATESQ</sequence>
<name>A0AAE0XUL8_9GAST</name>
<evidence type="ECO:0000256" key="11">
    <source>
        <dbReference type="SAM" id="Coils"/>
    </source>
</evidence>
<accession>A0AAE0XUL8</accession>
<keyword evidence="9" id="KW-0131">Cell cycle</keyword>
<keyword evidence="14" id="KW-1185">Reference proteome</keyword>
<keyword evidence="4" id="KW-0158">Chromosome</keyword>